<evidence type="ECO:0008006" key="3">
    <source>
        <dbReference type="Google" id="ProtNLM"/>
    </source>
</evidence>
<sequence>MQNGSFQVAWWARGFADFDFKWYQSAPLPLPLAGEMLTADMAVSSSGLIRVLVVSHLKPSQAVILTVSGNPTVLPPDGTAAVLVSQSKGVFVLTRFTEDASSATWSQAASCTILVDGSPEGMIHMSHSHDGVSLLVSHPSPDGRTQLSVLDNESWELVRLKFLPGDCRGMAASSNMCCAATVHPALSGKGCRLVMHDLPQSISPSAEAADILSLRVCWSLVRRTCTWDVLRYMGARSKEQPNVVAELLARLDTALHTERYTQRPAYGMALNIFKLQLLADMNDPTARSVCMDVWARCYLQNLAGQLKLMCRPDKTAPESQLGHVMISAEDAAAVEPWVAWVEGFVAFLLGCLRRWVLARREAGTDAAKRAHADALPCARLLPDGYFTKNLCEVVTVCEVACTALEGGSSTGVRRAQFKDLAESVRAIAAATLHDQKAAGLTDSAQTEAVGAHLESARHAQSVFLGAYGLHYYRTLGGVRPVEAFTDASSGKLIAPLRDCKHWSDSDIEAAARRLGLTAPIHSSSSTSRKDGFIDAANLPSLHLDEGLFCLQTPEHVDMRSKRQRWQAERASALFIADDDTKSRSEIDIITGVKFSWAVQPKFVSVDGLCSTAGVVAQDVSMGGGLYSQIFGSVALSGCPVTGGSWQRLQ</sequence>
<dbReference type="EMBL" id="JALJOT010000012">
    <property type="protein sequence ID" value="KAK9904916.1"/>
    <property type="molecule type" value="Genomic_DNA"/>
</dbReference>
<gene>
    <name evidence="1" type="ORF">WJX75_005480</name>
</gene>
<accession>A0ABR2YGT6</accession>
<protein>
    <recommendedName>
        <fullName evidence="3">Anaphase-promoting complex subunit 4</fullName>
    </recommendedName>
</protein>
<organism evidence="1 2">
    <name type="scientific">Coccomyxa subellipsoidea</name>
    <dbReference type="NCBI Taxonomy" id="248742"/>
    <lineage>
        <taxon>Eukaryota</taxon>
        <taxon>Viridiplantae</taxon>
        <taxon>Chlorophyta</taxon>
        <taxon>core chlorophytes</taxon>
        <taxon>Trebouxiophyceae</taxon>
        <taxon>Trebouxiophyceae incertae sedis</taxon>
        <taxon>Coccomyxaceae</taxon>
        <taxon>Coccomyxa</taxon>
    </lineage>
</organism>
<proteinExistence type="predicted"/>
<dbReference type="Proteomes" id="UP001491310">
    <property type="component" value="Unassembled WGS sequence"/>
</dbReference>
<reference evidence="1 2" key="1">
    <citation type="journal article" date="2024" name="Nat. Commun.">
        <title>Phylogenomics reveals the evolutionary origins of lichenization in chlorophyte algae.</title>
        <authorList>
            <person name="Puginier C."/>
            <person name="Libourel C."/>
            <person name="Otte J."/>
            <person name="Skaloud P."/>
            <person name="Haon M."/>
            <person name="Grisel S."/>
            <person name="Petersen M."/>
            <person name="Berrin J.G."/>
            <person name="Delaux P.M."/>
            <person name="Dal Grande F."/>
            <person name="Keller J."/>
        </authorList>
    </citation>
    <scope>NUCLEOTIDE SEQUENCE [LARGE SCALE GENOMIC DNA]</scope>
    <source>
        <strain evidence="1 2">SAG 216-7</strain>
    </source>
</reference>
<name>A0ABR2YGT6_9CHLO</name>
<comment type="caution">
    <text evidence="1">The sequence shown here is derived from an EMBL/GenBank/DDBJ whole genome shotgun (WGS) entry which is preliminary data.</text>
</comment>
<keyword evidence="2" id="KW-1185">Reference proteome</keyword>
<evidence type="ECO:0000313" key="2">
    <source>
        <dbReference type="Proteomes" id="UP001491310"/>
    </source>
</evidence>
<evidence type="ECO:0000313" key="1">
    <source>
        <dbReference type="EMBL" id="KAK9904916.1"/>
    </source>
</evidence>